<keyword evidence="4 7" id="KW-0812">Transmembrane</keyword>
<comment type="similarity">
    <text evidence="7">Belongs to the TonB-dependent receptor family.</text>
</comment>
<dbReference type="Proteomes" id="UP001479606">
    <property type="component" value="Unassembled WGS sequence"/>
</dbReference>
<dbReference type="InterPro" id="IPR037066">
    <property type="entry name" value="Plug_dom_sf"/>
</dbReference>
<evidence type="ECO:0000313" key="11">
    <source>
        <dbReference type="Proteomes" id="UP001479606"/>
    </source>
</evidence>
<evidence type="ECO:0000256" key="6">
    <source>
        <dbReference type="ARBA" id="ARBA00023237"/>
    </source>
</evidence>
<evidence type="ECO:0000256" key="3">
    <source>
        <dbReference type="ARBA" id="ARBA00022452"/>
    </source>
</evidence>
<comment type="caution">
    <text evidence="10">The sequence shown here is derived from an EMBL/GenBank/DDBJ whole genome shotgun (WGS) entry which is preliminary data.</text>
</comment>
<dbReference type="InterPro" id="IPR012910">
    <property type="entry name" value="Plug_dom"/>
</dbReference>
<dbReference type="NCBIfam" id="TIGR04056">
    <property type="entry name" value="OMP_RagA_SusC"/>
    <property type="match status" value="1"/>
</dbReference>
<evidence type="ECO:0000256" key="5">
    <source>
        <dbReference type="ARBA" id="ARBA00023136"/>
    </source>
</evidence>
<keyword evidence="3 7" id="KW-1134">Transmembrane beta strand</keyword>
<dbReference type="InterPro" id="IPR023997">
    <property type="entry name" value="TonB-dep_OMP_SusC/RagA_CS"/>
</dbReference>
<evidence type="ECO:0000256" key="8">
    <source>
        <dbReference type="SAM" id="SignalP"/>
    </source>
</evidence>
<dbReference type="EMBL" id="JBCEVZ010000026">
    <property type="protein sequence ID" value="MEL5994954.1"/>
    <property type="molecule type" value="Genomic_DNA"/>
</dbReference>
<organism evidence="10 11">
    <name type="scientific">Hymenobacter segetis</name>
    <dbReference type="NCBI Taxonomy" id="2025509"/>
    <lineage>
        <taxon>Bacteria</taxon>
        <taxon>Pseudomonadati</taxon>
        <taxon>Bacteroidota</taxon>
        <taxon>Cytophagia</taxon>
        <taxon>Cytophagales</taxon>
        <taxon>Hymenobacteraceae</taxon>
        <taxon>Hymenobacter</taxon>
    </lineage>
</organism>
<dbReference type="Gene3D" id="2.170.130.10">
    <property type="entry name" value="TonB-dependent receptor, plug domain"/>
    <property type="match status" value="1"/>
</dbReference>
<proteinExistence type="inferred from homology"/>
<dbReference type="Pfam" id="PF13715">
    <property type="entry name" value="CarbopepD_reg_2"/>
    <property type="match status" value="1"/>
</dbReference>
<keyword evidence="8" id="KW-0732">Signal</keyword>
<keyword evidence="11" id="KW-1185">Reference proteome</keyword>
<gene>
    <name evidence="10" type="ORF">AAFH49_12105</name>
</gene>
<dbReference type="InterPro" id="IPR036942">
    <property type="entry name" value="Beta-barrel_TonB_sf"/>
</dbReference>
<dbReference type="Pfam" id="PF07715">
    <property type="entry name" value="Plug"/>
    <property type="match status" value="1"/>
</dbReference>
<evidence type="ECO:0000256" key="7">
    <source>
        <dbReference type="PROSITE-ProRule" id="PRU01360"/>
    </source>
</evidence>
<evidence type="ECO:0000256" key="4">
    <source>
        <dbReference type="ARBA" id="ARBA00022692"/>
    </source>
</evidence>
<dbReference type="InterPro" id="IPR011662">
    <property type="entry name" value="Secretin/TonB_short_N"/>
</dbReference>
<name>A0ABU9LY67_9BACT</name>
<dbReference type="SMART" id="SM00965">
    <property type="entry name" value="STN"/>
    <property type="match status" value="1"/>
</dbReference>
<sequence>MSTPLQFPPLLRRCQRFALVPGLALCLLANVGPAQASAGQPLMEQPITLQARGERMATVLSKIETQANVHFQYSRQLIGASRRVSVDAVGQPLAQLLNQLLEPLKISYKVIDDGIILRPALAATTEATRADATVTGRVVDEKGAGLPGVNVVIKGGTNGTQTDMDGKFTLAVPDGSTLVFSFVGYTAQEVVVGSQTTINVALVPDTKSLSEVVVVGYGTQRRQDLTGAVARVDGAEVVNQPVQTATQALQGKVAGVQIISDGTPNAQPKVRIRGTGTLLGGAEPLYVVDGVQTTDIRNLSNADIASIDVLKDASAAAIYGVRGANGVIIVTTKQGKLGKPVLSYSGTAGFKQAAHLVKMADAGQYTSYIKDTSPTTVLPNYGASTNWYDEILKRGTYQNHNLAVSGATDNVKYYFSGNLLQDDGTVINNKFQRLTVRSNTSFRLSDAVTISSQASFSHADTRSVNLGTAYNNAYRAAPVIPAKVDGLYGNTSAFGNVGNPVLDIEKNDNKALDNRLQGNIGIDVRPVEWLTLRSAINVDLISNNSRTYDYQYRNDNSTFLAAGGGQQNLRSNLGVSQLNGYRYLWENTATFQRTFHEDHNLTVLAGTVTEEGMTTPLSGSRKDVPADPNQWYLNTGDPTSAVNNAVDPNNPDPGLPSKDRRISFLGRINYAYKGRYLLTTNLRHDATSKFNSDRRNGFFPSLGLGWVISEESFLKENKTLSFLKLRASYGQLGNDQIPASSYILTANANIPYVFNGQPVLGNTITQIKDRNLRWETTTEYDAALEFGFLDNRLTGEVTYYDKRTTDALIPIKIPGFFGDPDNQLITNAATITNRGVEAALNWRAAIGTSTDWTYNIGANVTFNKNRIANLNGGQALPGGPNDVTKSDNGVAAGSFFLLDVIGVYQTADEIKSSPKSIYGTGPNGITIPGDLKYADTNGDGVIDAKDRSYFGSYQPPVYFGINGGLNFRNVDFSFVFSGNLNNKVYNAKKQAVSQATNNVEASFAADRWTTANPSNSNPRALTPSMPNSTYFLESGSFLRLTNLVLGYTVPGTALEKAHLTSVRVFAAAQNVFTATKYTGFTPELAGGPLDSGIELNTYPTSRTVTLGLNVNFK</sequence>
<feature type="chain" id="PRO_5045688230" evidence="8">
    <location>
        <begin position="37"/>
        <end position="1113"/>
    </location>
</feature>
<reference evidence="10 11" key="1">
    <citation type="journal article" date="2018" name="Arch. Microbiol.">
        <title>Hymenobacter segetis sp. nov., isolated from soil.</title>
        <authorList>
            <person name="Ten L.N."/>
            <person name="Lim S.J."/>
            <person name="Kim B.O."/>
            <person name="Kang I.K."/>
            <person name="Jung H.Y."/>
        </authorList>
    </citation>
    <scope>NUCLEOTIDE SEQUENCE [LARGE SCALE GENOMIC DNA]</scope>
    <source>
        <strain evidence="10 11">S7-3-11</strain>
    </source>
</reference>
<accession>A0ABU9LY67</accession>
<dbReference type="InterPro" id="IPR039426">
    <property type="entry name" value="TonB-dep_rcpt-like"/>
</dbReference>
<dbReference type="Gene3D" id="2.40.170.20">
    <property type="entry name" value="TonB-dependent receptor, beta-barrel domain"/>
    <property type="match status" value="1"/>
</dbReference>
<protein>
    <submittedName>
        <fullName evidence="10">TonB-dependent receptor</fullName>
    </submittedName>
</protein>
<dbReference type="PROSITE" id="PS52016">
    <property type="entry name" value="TONB_DEPENDENT_REC_3"/>
    <property type="match status" value="1"/>
</dbReference>
<dbReference type="InterPro" id="IPR023996">
    <property type="entry name" value="TonB-dep_OMP_SusC/RagA"/>
</dbReference>
<dbReference type="SUPFAM" id="SSF49464">
    <property type="entry name" value="Carboxypeptidase regulatory domain-like"/>
    <property type="match status" value="1"/>
</dbReference>
<evidence type="ECO:0000259" key="9">
    <source>
        <dbReference type="SMART" id="SM00965"/>
    </source>
</evidence>
<feature type="signal peptide" evidence="8">
    <location>
        <begin position="1"/>
        <end position="36"/>
    </location>
</feature>
<feature type="domain" description="Secretin/TonB short N-terminal" evidence="9">
    <location>
        <begin position="69"/>
        <end position="120"/>
    </location>
</feature>
<dbReference type="NCBIfam" id="TIGR04057">
    <property type="entry name" value="SusC_RagA_signa"/>
    <property type="match status" value="1"/>
</dbReference>
<evidence type="ECO:0000256" key="2">
    <source>
        <dbReference type="ARBA" id="ARBA00022448"/>
    </source>
</evidence>
<dbReference type="SUPFAM" id="SSF56935">
    <property type="entry name" value="Porins"/>
    <property type="match status" value="1"/>
</dbReference>
<comment type="subcellular location">
    <subcellularLocation>
        <location evidence="1 7">Cell outer membrane</location>
        <topology evidence="1 7">Multi-pass membrane protein</topology>
    </subcellularLocation>
</comment>
<keyword evidence="10" id="KW-0675">Receptor</keyword>
<keyword evidence="2 7" id="KW-0813">Transport</keyword>
<evidence type="ECO:0000313" key="10">
    <source>
        <dbReference type="EMBL" id="MEL5994954.1"/>
    </source>
</evidence>
<dbReference type="Gene3D" id="2.60.40.1120">
    <property type="entry name" value="Carboxypeptidase-like, regulatory domain"/>
    <property type="match status" value="1"/>
</dbReference>
<keyword evidence="6 7" id="KW-0998">Cell outer membrane</keyword>
<keyword evidence="5 7" id="KW-0472">Membrane</keyword>
<dbReference type="InterPro" id="IPR008969">
    <property type="entry name" value="CarboxyPept-like_regulatory"/>
</dbReference>
<dbReference type="RefSeq" id="WP_342298412.1">
    <property type="nucleotide sequence ID" value="NZ_JBCEVZ010000026.1"/>
</dbReference>
<evidence type="ECO:0000256" key="1">
    <source>
        <dbReference type="ARBA" id="ARBA00004571"/>
    </source>
</evidence>